<feature type="binding site" evidence="5">
    <location>
        <position position="224"/>
    </location>
    <ligand>
        <name>(2E)-4-hydroxy-3-methylbut-2-enyl diphosphate</name>
        <dbReference type="ChEBI" id="CHEBI:128753"/>
    </ligand>
</feature>
<feature type="binding site" evidence="5">
    <location>
        <position position="77"/>
    </location>
    <ligand>
        <name>(2E)-4-hydroxy-3-methylbut-2-enyl diphosphate</name>
        <dbReference type="ChEBI" id="CHEBI:128753"/>
    </ligand>
</feature>
<dbReference type="PANTHER" id="PTHR30426">
    <property type="entry name" value="4-HYDROXY-3-METHYLBUT-2-ENYL DIPHOSPHATE REDUCTASE"/>
    <property type="match status" value="1"/>
</dbReference>
<dbReference type="GO" id="GO:0019288">
    <property type="term" value="P:isopentenyl diphosphate biosynthetic process, methylerythritol 4-phosphate pathway"/>
    <property type="evidence" value="ECO:0007669"/>
    <property type="project" value="UniProtKB-UniRule"/>
</dbReference>
<feature type="binding site" evidence="5">
    <location>
        <position position="44"/>
    </location>
    <ligand>
        <name>isopentenyl diphosphate</name>
        <dbReference type="ChEBI" id="CHEBI:128769"/>
    </ligand>
</feature>
<comment type="catalytic activity">
    <reaction evidence="5">
        <text>isopentenyl diphosphate + 2 oxidized [2Fe-2S]-[ferredoxin] + H2O = (2E)-4-hydroxy-3-methylbut-2-enyl diphosphate + 2 reduced [2Fe-2S]-[ferredoxin] + 2 H(+)</text>
        <dbReference type="Rhea" id="RHEA:24488"/>
        <dbReference type="Rhea" id="RHEA-COMP:10000"/>
        <dbReference type="Rhea" id="RHEA-COMP:10001"/>
        <dbReference type="ChEBI" id="CHEBI:15377"/>
        <dbReference type="ChEBI" id="CHEBI:15378"/>
        <dbReference type="ChEBI" id="CHEBI:33737"/>
        <dbReference type="ChEBI" id="CHEBI:33738"/>
        <dbReference type="ChEBI" id="CHEBI:128753"/>
        <dbReference type="ChEBI" id="CHEBI:128769"/>
        <dbReference type="EC" id="1.17.7.4"/>
    </reaction>
</comment>
<protein>
    <recommendedName>
        <fullName evidence="5">4-hydroxy-3-methylbut-2-enyl diphosphate reductase</fullName>
        <shortName evidence="5">HMBPP reductase</shortName>
        <ecNumber evidence="5">1.17.7.4</ecNumber>
    </recommendedName>
</protein>
<dbReference type="GO" id="GO:0051539">
    <property type="term" value="F:4 iron, 4 sulfur cluster binding"/>
    <property type="evidence" value="ECO:0007669"/>
    <property type="project" value="UniProtKB-UniRule"/>
</dbReference>
<feature type="binding site" evidence="5">
    <location>
        <position position="226"/>
    </location>
    <ligand>
        <name>dimethylallyl diphosphate</name>
        <dbReference type="ChEBI" id="CHEBI:57623"/>
    </ligand>
</feature>
<comment type="similarity">
    <text evidence="5">Belongs to the IspH family.</text>
</comment>
<accession>A0AAE9YE43</accession>
<dbReference type="CDD" id="cd13944">
    <property type="entry name" value="lytB_ispH"/>
    <property type="match status" value="1"/>
</dbReference>
<feature type="binding site" evidence="5">
    <location>
        <position position="127"/>
    </location>
    <ligand>
        <name>isopentenyl diphosphate</name>
        <dbReference type="ChEBI" id="CHEBI:128769"/>
    </ligand>
</feature>
<evidence type="ECO:0000256" key="5">
    <source>
        <dbReference type="HAMAP-Rule" id="MF_00191"/>
    </source>
</evidence>
<evidence type="ECO:0000256" key="3">
    <source>
        <dbReference type="ARBA" id="ARBA00023004"/>
    </source>
</evidence>
<feature type="binding site" evidence="5">
    <location>
        <position position="224"/>
    </location>
    <ligand>
        <name>isopentenyl diphosphate</name>
        <dbReference type="ChEBI" id="CHEBI:128769"/>
    </ligand>
</feature>
<sequence>MDVDRVLLAEPRGFCAGVEMAIKALAWMVRAFEPPVYCYHEIVHNKLVVDRFRAQGVVFVDDIAEVPEGRPVMLSAHGSAPEVVQAARDSGGYVVDAVCPLVTKVHHEVKVRAGKGYQIVYVGHEGHEEAVGTMAVAPDAIHRVETTEEVDALPDFDQPVAMLAQTTLSHRDWAGLRDAAVERFPSMWVPGRSDLCFATTNRQSALLEMAPRCDAIVVIGSSNSSNTRALAQLAQEAGCPRVFRVNTADELPDDLTGTVGVTAGASAYEELIEAVLARLGFTKAEAEPVRVTEEDEYFPPPRNLRDLVAAIDVVATLTLGGSLPDRPPADDRTLPASEVLAAL</sequence>
<feature type="binding site" evidence="5">
    <location>
        <position position="77"/>
    </location>
    <ligand>
        <name>isopentenyl diphosphate</name>
        <dbReference type="ChEBI" id="CHEBI:128769"/>
    </ligand>
</feature>
<feature type="binding site" evidence="5">
    <location>
        <position position="225"/>
    </location>
    <ligand>
        <name>dimethylallyl diphosphate</name>
        <dbReference type="ChEBI" id="CHEBI:57623"/>
    </ligand>
</feature>
<keyword evidence="3 5" id="KW-0408">Iron</keyword>
<feature type="binding site" evidence="5">
    <location>
        <position position="166"/>
    </location>
    <ligand>
        <name>(2E)-4-hydroxy-3-methylbut-2-enyl diphosphate</name>
        <dbReference type="ChEBI" id="CHEBI:128753"/>
    </ligand>
</feature>
<comment type="pathway">
    <text evidence="5">Isoprenoid biosynthesis; dimethylallyl diphosphate biosynthesis; dimethylallyl diphosphate from (2E)-4-hydroxy-3-methylbutenyl diphosphate: step 1/1.</text>
</comment>
<feature type="binding site" evidence="5">
    <location>
        <position position="127"/>
    </location>
    <ligand>
        <name>dimethylallyl diphosphate</name>
        <dbReference type="ChEBI" id="CHEBI:57623"/>
    </ligand>
</feature>
<dbReference type="AlphaFoldDB" id="A0AAE9YE43"/>
<dbReference type="PANTHER" id="PTHR30426:SF0">
    <property type="entry name" value="4-HYDROXY-3-METHYLBUT-2-ENYL DIPHOSPHATE REDUCTASE"/>
    <property type="match status" value="1"/>
</dbReference>
<dbReference type="Pfam" id="PF02401">
    <property type="entry name" value="LYTB"/>
    <property type="match status" value="1"/>
</dbReference>
<dbReference type="GO" id="GO:0046872">
    <property type="term" value="F:metal ion binding"/>
    <property type="evidence" value="ECO:0007669"/>
    <property type="project" value="UniProtKB-KW"/>
</dbReference>
<dbReference type="Gene3D" id="3.40.1010.20">
    <property type="entry name" value="4-hydroxy-3-methylbut-2-enyl diphosphate reductase, catalytic domain"/>
    <property type="match status" value="2"/>
</dbReference>
<reference evidence="6" key="1">
    <citation type="submission" date="2023-01" db="EMBL/GenBank/DDBJ databases">
        <title>The diversity of Class Acidimicrobiia in South China Sea sediment environments and the proposal of Iamia marina sp. nov., a novel species of the genus Iamia.</title>
        <authorList>
            <person name="He Y."/>
            <person name="Tian X."/>
        </authorList>
    </citation>
    <scope>NUCLEOTIDE SEQUENCE</scope>
    <source>
        <strain evidence="6">DSM 19957</strain>
    </source>
</reference>
<feature type="binding site" evidence="5">
    <location>
        <position position="99"/>
    </location>
    <ligand>
        <name>[4Fe-4S] cluster</name>
        <dbReference type="ChEBI" id="CHEBI:49883"/>
    </ligand>
</feature>
<feature type="binding site" evidence="5">
    <location>
        <position position="266"/>
    </location>
    <ligand>
        <name>(2E)-4-hydroxy-3-methylbut-2-enyl diphosphate</name>
        <dbReference type="ChEBI" id="CHEBI:128753"/>
    </ligand>
</feature>
<keyword evidence="5 6" id="KW-0560">Oxidoreductase</keyword>
<dbReference type="HAMAP" id="MF_00191">
    <property type="entry name" value="IspH"/>
    <property type="match status" value="1"/>
</dbReference>
<evidence type="ECO:0000256" key="1">
    <source>
        <dbReference type="ARBA" id="ARBA00022485"/>
    </source>
</evidence>
<comment type="function">
    <text evidence="5">Catalyzes the conversion of 1-hydroxy-2-methyl-2-(E)-butenyl 4-diphosphate (HMBPP) into a mixture of isopentenyl diphosphate (IPP) and dimethylallyl diphosphate (DMAPP). Acts in the terminal step of the DOXP/MEP pathway for isoprenoid precursor biosynthesis.</text>
</comment>
<keyword evidence="5" id="KW-0414">Isoprene biosynthesis</keyword>
<feature type="binding site" evidence="5">
    <location>
        <position position="266"/>
    </location>
    <ligand>
        <name>isopentenyl diphosphate</name>
        <dbReference type="ChEBI" id="CHEBI:128769"/>
    </ligand>
</feature>
<evidence type="ECO:0000313" key="7">
    <source>
        <dbReference type="Proteomes" id="UP001216390"/>
    </source>
</evidence>
<feature type="binding site" evidence="5">
    <location>
        <position position="44"/>
    </location>
    <ligand>
        <name>(2E)-4-hydroxy-3-methylbut-2-enyl diphosphate</name>
        <dbReference type="ChEBI" id="CHEBI:128753"/>
    </ligand>
</feature>
<dbReference type="GO" id="GO:0050992">
    <property type="term" value="P:dimethylallyl diphosphate biosynthetic process"/>
    <property type="evidence" value="ECO:0007669"/>
    <property type="project" value="UniProtKB-UniRule"/>
</dbReference>
<feature type="active site" description="Proton donor" evidence="5">
    <location>
        <position position="129"/>
    </location>
</feature>
<feature type="binding site" evidence="5">
    <location>
        <position position="224"/>
    </location>
    <ligand>
        <name>dimethylallyl diphosphate</name>
        <dbReference type="ChEBI" id="CHEBI:57623"/>
    </ligand>
</feature>
<feature type="binding site" evidence="5">
    <location>
        <position position="44"/>
    </location>
    <ligand>
        <name>dimethylallyl diphosphate</name>
        <dbReference type="ChEBI" id="CHEBI:57623"/>
    </ligand>
</feature>
<feature type="binding site" evidence="5">
    <location>
        <position position="225"/>
    </location>
    <ligand>
        <name>isopentenyl diphosphate</name>
        <dbReference type="ChEBI" id="CHEBI:128769"/>
    </ligand>
</feature>
<proteinExistence type="inferred from homology"/>
<feature type="binding site" evidence="5">
    <location>
        <position position="226"/>
    </location>
    <ligand>
        <name>(2E)-4-hydroxy-3-methylbut-2-enyl diphosphate</name>
        <dbReference type="ChEBI" id="CHEBI:128753"/>
    </ligand>
</feature>
<keyword evidence="2 5" id="KW-0479">Metal-binding</keyword>
<feature type="binding site" evidence="5">
    <location>
        <position position="226"/>
    </location>
    <ligand>
        <name>isopentenyl diphosphate</name>
        <dbReference type="ChEBI" id="CHEBI:128769"/>
    </ligand>
</feature>
<comment type="pathway">
    <text evidence="5">Isoprenoid biosynthesis; isopentenyl diphosphate biosynthesis via DXP pathway; isopentenyl diphosphate from 1-deoxy-D-xylulose 5-phosphate: step 6/6.</text>
</comment>
<dbReference type="KEGG" id="ima:PO878_10485"/>
<comment type="cofactor">
    <cofactor evidence="5">
        <name>[4Fe-4S] cluster</name>
        <dbReference type="ChEBI" id="CHEBI:49883"/>
    </cofactor>
    <text evidence="5">Binds 1 [4Fe-4S] cluster per subunit.</text>
</comment>
<dbReference type="EMBL" id="CP116942">
    <property type="protein sequence ID" value="WCO69149.1"/>
    <property type="molecule type" value="Genomic_DNA"/>
</dbReference>
<dbReference type="EC" id="1.17.7.4" evidence="5"/>
<feature type="binding site" evidence="5">
    <location>
        <position position="266"/>
    </location>
    <ligand>
        <name>dimethylallyl diphosphate</name>
        <dbReference type="ChEBI" id="CHEBI:57623"/>
    </ligand>
</feature>
<dbReference type="Gene3D" id="3.40.50.11270">
    <property type="match status" value="1"/>
</dbReference>
<feature type="binding site" evidence="5">
    <location>
        <position position="127"/>
    </location>
    <ligand>
        <name>(2E)-4-hydroxy-3-methylbut-2-enyl diphosphate</name>
        <dbReference type="ChEBI" id="CHEBI:128753"/>
    </ligand>
</feature>
<keyword evidence="1 5" id="KW-0004">4Fe-4S</keyword>
<feature type="binding site" evidence="5">
    <location>
        <position position="77"/>
    </location>
    <ligand>
        <name>dimethylallyl diphosphate</name>
        <dbReference type="ChEBI" id="CHEBI:57623"/>
    </ligand>
</feature>
<dbReference type="RefSeq" id="WP_272738663.1">
    <property type="nucleotide sequence ID" value="NZ_CP116942.1"/>
</dbReference>
<dbReference type="NCBIfam" id="TIGR00216">
    <property type="entry name" value="ispH_lytB"/>
    <property type="match status" value="1"/>
</dbReference>
<organism evidence="6 7">
    <name type="scientific">Iamia majanohamensis</name>
    <dbReference type="NCBI Taxonomy" id="467976"/>
    <lineage>
        <taxon>Bacteria</taxon>
        <taxon>Bacillati</taxon>
        <taxon>Actinomycetota</taxon>
        <taxon>Acidimicrobiia</taxon>
        <taxon>Acidimicrobiales</taxon>
        <taxon>Iamiaceae</taxon>
        <taxon>Iamia</taxon>
    </lineage>
</organism>
<evidence type="ECO:0000313" key="6">
    <source>
        <dbReference type="EMBL" id="WCO69149.1"/>
    </source>
</evidence>
<dbReference type="Proteomes" id="UP001216390">
    <property type="component" value="Chromosome"/>
</dbReference>
<name>A0AAE9YE43_9ACTN</name>
<feature type="binding site" evidence="5">
    <location>
        <position position="15"/>
    </location>
    <ligand>
        <name>[4Fe-4S] cluster</name>
        <dbReference type="ChEBI" id="CHEBI:49883"/>
    </ligand>
</feature>
<feature type="binding site" evidence="5">
    <location>
        <position position="196"/>
    </location>
    <ligand>
        <name>[4Fe-4S] cluster</name>
        <dbReference type="ChEBI" id="CHEBI:49883"/>
    </ligand>
</feature>
<evidence type="ECO:0000256" key="2">
    <source>
        <dbReference type="ARBA" id="ARBA00022723"/>
    </source>
</evidence>
<dbReference type="GO" id="GO:0051745">
    <property type="term" value="F:4-hydroxy-3-methylbut-2-enyl diphosphate reductase activity"/>
    <property type="evidence" value="ECO:0007669"/>
    <property type="project" value="UniProtKB-UniRule"/>
</dbReference>
<comment type="catalytic activity">
    <reaction evidence="5">
        <text>dimethylallyl diphosphate + 2 oxidized [2Fe-2S]-[ferredoxin] + H2O = (2E)-4-hydroxy-3-methylbut-2-enyl diphosphate + 2 reduced [2Fe-2S]-[ferredoxin] + 2 H(+)</text>
        <dbReference type="Rhea" id="RHEA:24825"/>
        <dbReference type="Rhea" id="RHEA-COMP:10000"/>
        <dbReference type="Rhea" id="RHEA-COMP:10001"/>
        <dbReference type="ChEBI" id="CHEBI:15377"/>
        <dbReference type="ChEBI" id="CHEBI:15378"/>
        <dbReference type="ChEBI" id="CHEBI:33737"/>
        <dbReference type="ChEBI" id="CHEBI:33738"/>
        <dbReference type="ChEBI" id="CHEBI:57623"/>
        <dbReference type="ChEBI" id="CHEBI:128753"/>
        <dbReference type="EC" id="1.17.7.4"/>
    </reaction>
</comment>
<gene>
    <name evidence="5 6" type="primary">ispH</name>
    <name evidence="6" type="ORF">PO878_10485</name>
</gene>
<evidence type="ECO:0000256" key="4">
    <source>
        <dbReference type="ARBA" id="ARBA00023014"/>
    </source>
</evidence>
<keyword evidence="7" id="KW-1185">Reference proteome</keyword>
<dbReference type="GO" id="GO:0016114">
    <property type="term" value="P:terpenoid biosynthetic process"/>
    <property type="evidence" value="ECO:0007669"/>
    <property type="project" value="UniProtKB-UniRule"/>
</dbReference>
<dbReference type="InterPro" id="IPR003451">
    <property type="entry name" value="LytB/IspH"/>
</dbReference>
<feature type="binding site" evidence="5">
    <location>
        <position position="225"/>
    </location>
    <ligand>
        <name>(2E)-4-hydroxy-3-methylbut-2-enyl diphosphate</name>
        <dbReference type="ChEBI" id="CHEBI:128753"/>
    </ligand>
</feature>
<keyword evidence="4 5" id="KW-0411">Iron-sulfur</keyword>